<dbReference type="InterPro" id="IPR051678">
    <property type="entry name" value="AGP_Transferase"/>
</dbReference>
<dbReference type="AlphaFoldDB" id="A0A8K0RII4"/>
<reference evidence="2" key="1">
    <citation type="journal article" date="2021" name="Nat. Commun.">
        <title>Genetic determinants of endophytism in the Arabidopsis root mycobiome.</title>
        <authorList>
            <person name="Mesny F."/>
            <person name="Miyauchi S."/>
            <person name="Thiergart T."/>
            <person name="Pickel B."/>
            <person name="Atanasova L."/>
            <person name="Karlsson M."/>
            <person name="Huettel B."/>
            <person name="Barry K.W."/>
            <person name="Haridas S."/>
            <person name="Chen C."/>
            <person name="Bauer D."/>
            <person name="Andreopoulos W."/>
            <person name="Pangilinan J."/>
            <person name="LaButti K."/>
            <person name="Riley R."/>
            <person name="Lipzen A."/>
            <person name="Clum A."/>
            <person name="Drula E."/>
            <person name="Henrissat B."/>
            <person name="Kohler A."/>
            <person name="Grigoriev I.V."/>
            <person name="Martin F.M."/>
            <person name="Hacquard S."/>
        </authorList>
    </citation>
    <scope>NUCLEOTIDE SEQUENCE</scope>
    <source>
        <strain evidence="2">MPI-SDFR-AT-0120</strain>
    </source>
</reference>
<dbReference type="Proteomes" id="UP000813461">
    <property type="component" value="Unassembled WGS sequence"/>
</dbReference>
<name>A0A8K0RII4_9PLEO</name>
<evidence type="ECO:0000256" key="1">
    <source>
        <dbReference type="SAM" id="MobiDB-lite"/>
    </source>
</evidence>
<dbReference type="EMBL" id="JAGMVJ010000001">
    <property type="protein sequence ID" value="KAH7095645.1"/>
    <property type="molecule type" value="Genomic_DNA"/>
</dbReference>
<keyword evidence="3" id="KW-1185">Reference proteome</keyword>
<dbReference type="PANTHER" id="PTHR21310:SF13">
    <property type="entry name" value="AMINOGLYCOSIDE PHOSPHOTRANSFERASE DOMAIN-CONTAINING PROTEIN"/>
    <property type="match status" value="1"/>
</dbReference>
<organism evidence="2 3">
    <name type="scientific">Paraphoma chrysanthemicola</name>
    <dbReference type="NCBI Taxonomy" id="798071"/>
    <lineage>
        <taxon>Eukaryota</taxon>
        <taxon>Fungi</taxon>
        <taxon>Dikarya</taxon>
        <taxon>Ascomycota</taxon>
        <taxon>Pezizomycotina</taxon>
        <taxon>Dothideomycetes</taxon>
        <taxon>Pleosporomycetidae</taxon>
        <taxon>Pleosporales</taxon>
        <taxon>Pleosporineae</taxon>
        <taxon>Phaeosphaeriaceae</taxon>
        <taxon>Paraphoma</taxon>
    </lineage>
</organism>
<protein>
    <recommendedName>
        <fullName evidence="4">Aminoglycoside phosphotransferase domain-containing protein</fullName>
    </recommendedName>
</protein>
<gene>
    <name evidence="2" type="ORF">FB567DRAFT_586954</name>
</gene>
<dbReference type="PANTHER" id="PTHR21310">
    <property type="entry name" value="AMINOGLYCOSIDE PHOSPHOTRANSFERASE-RELATED-RELATED"/>
    <property type="match status" value="1"/>
</dbReference>
<dbReference type="InterPro" id="IPR011009">
    <property type="entry name" value="Kinase-like_dom_sf"/>
</dbReference>
<dbReference type="OrthoDB" id="2906425at2759"/>
<dbReference type="SUPFAM" id="SSF56112">
    <property type="entry name" value="Protein kinase-like (PK-like)"/>
    <property type="match status" value="1"/>
</dbReference>
<feature type="compositionally biased region" description="Acidic residues" evidence="1">
    <location>
        <begin position="251"/>
        <end position="266"/>
    </location>
</feature>
<sequence>MDPRGQICWKKEEGPFRELGPLLVHWTVEPDIKVITKIARSTLDIPAGSPCEVEFLAQGAFNKVYTIRCGLNTDCVIRVTAPVQPQLKTLSECATIEYVRHHTDIPAPRVLPGHYGSTCDNELGFEWMIQECVRGTNLGDQWRHITWLEKELLVRKVIVYMAQLFQQRFLRLGSLYATQALQQLPTADLTHACLLGAEHSSKAKAFCLSEVVSIPLFYNDHWTLDIERGPYKHSREWLAAQLRIALHDAEYLSDDEEEDEDDDGNEDSTSNPPSPTHGDNESD</sequence>
<feature type="region of interest" description="Disordered" evidence="1">
    <location>
        <begin position="250"/>
        <end position="283"/>
    </location>
</feature>
<evidence type="ECO:0000313" key="3">
    <source>
        <dbReference type="Proteomes" id="UP000813461"/>
    </source>
</evidence>
<evidence type="ECO:0000313" key="2">
    <source>
        <dbReference type="EMBL" id="KAH7095645.1"/>
    </source>
</evidence>
<comment type="caution">
    <text evidence="2">The sequence shown here is derived from an EMBL/GenBank/DDBJ whole genome shotgun (WGS) entry which is preliminary data.</text>
</comment>
<accession>A0A8K0RII4</accession>
<proteinExistence type="predicted"/>
<evidence type="ECO:0008006" key="4">
    <source>
        <dbReference type="Google" id="ProtNLM"/>
    </source>
</evidence>